<protein>
    <submittedName>
        <fullName evidence="1">Uncharacterized protein</fullName>
    </submittedName>
</protein>
<evidence type="ECO:0000313" key="2">
    <source>
        <dbReference type="Proteomes" id="UP000270094"/>
    </source>
</evidence>
<accession>A0A3P7KX99</accession>
<name>A0A3P7KX99_STRVU</name>
<gene>
    <name evidence="1" type="ORF">SVUK_LOCUS6860</name>
</gene>
<dbReference type="AlphaFoldDB" id="A0A3P7KX99"/>
<sequence>MEMELYKHGITQMVEELANVRTSSERTRVMQSGLGATTSQCFYNRDSLATATDYEDKQINQRYICARYPFVEEGEFIMSASRPLIITYASSGEEKNRGLLMEYTTVDVG</sequence>
<evidence type="ECO:0000313" key="1">
    <source>
        <dbReference type="EMBL" id="VDM71862.1"/>
    </source>
</evidence>
<dbReference type="OrthoDB" id="5842287at2759"/>
<keyword evidence="2" id="KW-1185">Reference proteome</keyword>
<dbReference type="EMBL" id="UYYB01022446">
    <property type="protein sequence ID" value="VDM71862.1"/>
    <property type="molecule type" value="Genomic_DNA"/>
</dbReference>
<dbReference type="Proteomes" id="UP000270094">
    <property type="component" value="Unassembled WGS sequence"/>
</dbReference>
<organism evidence="1 2">
    <name type="scientific">Strongylus vulgaris</name>
    <name type="common">Blood worm</name>
    <dbReference type="NCBI Taxonomy" id="40348"/>
    <lineage>
        <taxon>Eukaryota</taxon>
        <taxon>Metazoa</taxon>
        <taxon>Ecdysozoa</taxon>
        <taxon>Nematoda</taxon>
        <taxon>Chromadorea</taxon>
        <taxon>Rhabditida</taxon>
        <taxon>Rhabditina</taxon>
        <taxon>Rhabditomorpha</taxon>
        <taxon>Strongyloidea</taxon>
        <taxon>Strongylidae</taxon>
        <taxon>Strongylus</taxon>
    </lineage>
</organism>
<proteinExistence type="predicted"/>
<feature type="non-terminal residue" evidence="1">
    <location>
        <position position="109"/>
    </location>
</feature>
<reference evidence="1 2" key="1">
    <citation type="submission" date="2018-11" db="EMBL/GenBank/DDBJ databases">
        <authorList>
            <consortium name="Pathogen Informatics"/>
        </authorList>
    </citation>
    <scope>NUCLEOTIDE SEQUENCE [LARGE SCALE GENOMIC DNA]</scope>
</reference>